<keyword evidence="1" id="KW-1133">Transmembrane helix</keyword>
<dbReference type="PANTHER" id="PTHR11360">
    <property type="entry name" value="MONOCARBOXYLATE TRANSPORTER"/>
    <property type="match status" value="1"/>
</dbReference>
<reference evidence="2 3" key="2">
    <citation type="journal article" date="2012" name="Eukaryot. Cell">
        <title>Genome update of Botrytis cinerea strains B05.10 and T4.</title>
        <authorList>
            <person name="Staats M."/>
            <person name="van Kan J.A."/>
        </authorList>
    </citation>
    <scope>NUCLEOTIDE SEQUENCE [LARGE SCALE GENOMIC DNA]</scope>
    <source>
        <strain evidence="2 3">B05.10</strain>
    </source>
</reference>
<keyword evidence="3" id="KW-1185">Reference proteome</keyword>
<dbReference type="OrthoDB" id="6509908at2759"/>
<dbReference type="AlphaFoldDB" id="A0A384JHA7"/>
<sequence>MMMTSLCTKHWQAFMAQGLTTGIGFGMLLLPNVAAVSQDFSTKRAFAFVIAASGTSLGDVFYTVIFRTLQPRVGFRWATRTRIVASIMLGTLVIPVIGMKLRGESSTTGHDYLDLTAFKAKPYLVFCLSNFFGFMGIYVTFFYVRLYAEEQVNISFPSSV</sequence>
<dbReference type="Proteomes" id="UP000001798">
    <property type="component" value="Chromosome 5"/>
</dbReference>
<evidence type="ECO:0000256" key="1">
    <source>
        <dbReference type="SAM" id="Phobius"/>
    </source>
</evidence>
<dbReference type="InterPro" id="IPR036259">
    <property type="entry name" value="MFS_trans_sf"/>
</dbReference>
<dbReference type="VEuPathDB" id="FungiDB:Bcin05g03660"/>
<reference evidence="2 3" key="3">
    <citation type="journal article" date="2017" name="Mol. Plant Pathol.">
        <title>A gapless genome sequence of the fungus Botrytis cinerea.</title>
        <authorList>
            <person name="Van Kan J.A."/>
            <person name="Stassen J.H."/>
            <person name="Mosbach A."/>
            <person name="Van Der Lee T.A."/>
            <person name="Faino L."/>
            <person name="Farmer A.D."/>
            <person name="Papasotiriou D.G."/>
            <person name="Zhou S."/>
            <person name="Seidl M.F."/>
            <person name="Cottam E."/>
            <person name="Edel D."/>
            <person name="Hahn M."/>
            <person name="Schwartz D.C."/>
            <person name="Dietrich R.A."/>
            <person name="Widdison S."/>
            <person name="Scalliet G."/>
        </authorList>
    </citation>
    <scope>NUCLEOTIDE SEQUENCE [LARGE SCALE GENOMIC DNA]</scope>
    <source>
        <strain evidence="2 3">B05.10</strain>
    </source>
</reference>
<dbReference type="KEGG" id="bfu:BCIN_05g03660"/>
<dbReference type="InterPro" id="IPR050327">
    <property type="entry name" value="Proton-linked_MCT"/>
</dbReference>
<gene>
    <name evidence="2" type="ORF">BCIN_05g03660</name>
</gene>
<dbReference type="GeneID" id="5440426"/>
<dbReference type="RefSeq" id="XP_024548755.1">
    <property type="nucleotide sequence ID" value="XM_024692971.1"/>
</dbReference>
<dbReference type="SUPFAM" id="SSF103473">
    <property type="entry name" value="MFS general substrate transporter"/>
    <property type="match status" value="1"/>
</dbReference>
<feature type="transmembrane region" description="Helical" evidence="1">
    <location>
        <begin position="45"/>
        <end position="69"/>
    </location>
</feature>
<keyword evidence="1" id="KW-0472">Membrane</keyword>
<reference evidence="2 3" key="1">
    <citation type="journal article" date="2011" name="PLoS Genet.">
        <title>Genomic analysis of the necrotrophic fungal pathogens Sclerotinia sclerotiorum and Botrytis cinerea.</title>
        <authorList>
            <person name="Amselem J."/>
            <person name="Cuomo C.A."/>
            <person name="van Kan J.A."/>
            <person name="Viaud M."/>
            <person name="Benito E.P."/>
            <person name="Couloux A."/>
            <person name="Coutinho P.M."/>
            <person name="de Vries R.P."/>
            <person name="Dyer P.S."/>
            <person name="Fillinger S."/>
            <person name="Fournier E."/>
            <person name="Gout L."/>
            <person name="Hahn M."/>
            <person name="Kohn L."/>
            <person name="Lapalu N."/>
            <person name="Plummer K.M."/>
            <person name="Pradier J.M."/>
            <person name="Quevillon E."/>
            <person name="Sharon A."/>
            <person name="Simon A."/>
            <person name="ten Have A."/>
            <person name="Tudzynski B."/>
            <person name="Tudzynski P."/>
            <person name="Wincker P."/>
            <person name="Andrew M."/>
            <person name="Anthouard V."/>
            <person name="Beever R.E."/>
            <person name="Beffa R."/>
            <person name="Benoit I."/>
            <person name="Bouzid O."/>
            <person name="Brault B."/>
            <person name="Chen Z."/>
            <person name="Choquer M."/>
            <person name="Collemare J."/>
            <person name="Cotton P."/>
            <person name="Danchin E.G."/>
            <person name="Da Silva C."/>
            <person name="Gautier A."/>
            <person name="Giraud C."/>
            <person name="Giraud T."/>
            <person name="Gonzalez C."/>
            <person name="Grossetete S."/>
            <person name="Guldener U."/>
            <person name="Henrissat B."/>
            <person name="Howlett B.J."/>
            <person name="Kodira C."/>
            <person name="Kretschmer M."/>
            <person name="Lappartient A."/>
            <person name="Leroch M."/>
            <person name="Levis C."/>
            <person name="Mauceli E."/>
            <person name="Neuveglise C."/>
            <person name="Oeser B."/>
            <person name="Pearson M."/>
            <person name="Poulain J."/>
            <person name="Poussereau N."/>
            <person name="Quesneville H."/>
            <person name="Rascle C."/>
            <person name="Schumacher J."/>
            <person name="Segurens B."/>
            <person name="Sexton A."/>
            <person name="Silva E."/>
            <person name="Sirven C."/>
            <person name="Soanes D.M."/>
            <person name="Talbot N.J."/>
            <person name="Templeton M."/>
            <person name="Yandava C."/>
            <person name="Yarden O."/>
            <person name="Zeng Q."/>
            <person name="Rollins J.A."/>
            <person name="Lebrun M.H."/>
            <person name="Dickman M."/>
        </authorList>
    </citation>
    <scope>NUCLEOTIDE SEQUENCE [LARGE SCALE GENOMIC DNA]</scope>
    <source>
        <strain evidence="2 3">B05.10</strain>
    </source>
</reference>
<organism evidence="2 3">
    <name type="scientific">Botryotinia fuckeliana (strain B05.10)</name>
    <name type="common">Noble rot fungus</name>
    <name type="synonym">Botrytis cinerea</name>
    <dbReference type="NCBI Taxonomy" id="332648"/>
    <lineage>
        <taxon>Eukaryota</taxon>
        <taxon>Fungi</taxon>
        <taxon>Dikarya</taxon>
        <taxon>Ascomycota</taxon>
        <taxon>Pezizomycotina</taxon>
        <taxon>Leotiomycetes</taxon>
        <taxon>Helotiales</taxon>
        <taxon>Sclerotiniaceae</taxon>
        <taxon>Botrytis</taxon>
    </lineage>
</organism>
<evidence type="ECO:0000313" key="3">
    <source>
        <dbReference type="Proteomes" id="UP000001798"/>
    </source>
</evidence>
<feature type="transmembrane region" description="Helical" evidence="1">
    <location>
        <begin position="123"/>
        <end position="144"/>
    </location>
</feature>
<dbReference type="PANTHER" id="PTHR11360:SF234">
    <property type="entry name" value="MFS-TYPE TRANSPORTER DBAD-RELATED"/>
    <property type="match status" value="1"/>
</dbReference>
<dbReference type="EMBL" id="CP009809">
    <property type="protein sequence ID" value="ATZ49973.1"/>
    <property type="molecule type" value="Genomic_DNA"/>
</dbReference>
<name>A0A384JHA7_BOTFB</name>
<evidence type="ECO:0000313" key="2">
    <source>
        <dbReference type="EMBL" id="ATZ49973.1"/>
    </source>
</evidence>
<protein>
    <submittedName>
        <fullName evidence="2">Uncharacterized protein</fullName>
    </submittedName>
</protein>
<keyword evidence="1" id="KW-0812">Transmembrane</keyword>
<accession>A0A384JHA7</accession>
<proteinExistence type="predicted"/>
<feature type="transmembrane region" description="Helical" evidence="1">
    <location>
        <begin position="81"/>
        <end position="103"/>
    </location>
</feature>